<reference evidence="1" key="1">
    <citation type="submission" date="2022-09" db="EMBL/GenBank/DDBJ databases">
        <title>Intensive care unit water sources are persistently colonized with multi-drug resistant bacteria and are the site of extensive horizontal gene transfer of antibiotic resistance genes.</title>
        <authorList>
            <person name="Diorio-Toth L."/>
        </authorList>
    </citation>
    <scope>NUCLEOTIDE SEQUENCE</scope>
    <source>
        <strain evidence="1">GD04153</strain>
    </source>
</reference>
<protein>
    <submittedName>
        <fullName evidence="1">DUF5343 domain-containing protein</fullName>
    </submittedName>
</protein>
<accession>A0AA42GXM8</accession>
<dbReference type="EMBL" id="JAODYY010000004">
    <property type="protein sequence ID" value="MDH0124304.1"/>
    <property type="molecule type" value="Genomic_DNA"/>
</dbReference>
<dbReference type="InterPro" id="IPR035235">
    <property type="entry name" value="DUF5343"/>
</dbReference>
<dbReference type="AlphaFoldDB" id="A0AA42GXM8"/>
<dbReference type="Pfam" id="PF17278">
    <property type="entry name" value="DUF5343"/>
    <property type="match status" value="1"/>
</dbReference>
<sequence>MSNLPYVTASGNIKKALEGIARAATPPKLSQDFVKTVLKIPGGSGDQMTSFLKKIGLASSDGTPTPLYNQFRNPSTSGQAIAQAIRTAYEPLFRRNEYMYDLSDKELQGLIVEETGQAHDSNAVSLIFSCIKQLKSLADFGSTPILIEERRFDPTQDSSAQKDTPLTGGGIGLNLGYTINLNLPATTDIAVFNAIFKSPRENLLRETDG</sequence>
<comment type="caution">
    <text evidence="1">The sequence shown here is derived from an EMBL/GenBank/DDBJ whole genome shotgun (WGS) entry which is preliminary data.</text>
</comment>
<evidence type="ECO:0000313" key="2">
    <source>
        <dbReference type="Proteomes" id="UP001158087"/>
    </source>
</evidence>
<proteinExistence type="predicted"/>
<organism evidence="1 2">
    <name type="scientific">Brucella intermedia GD04153</name>
    <dbReference type="NCBI Taxonomy" id="2975438"/>
    <lineage>
        <taxon>Bacteria</taxon>
        <taxon>Pseudomonadati</taxon>
        <taxon>Pseudomonadota</taxon>
        <taxon>Alphaproteobacteria</taxon>
        <taxon>Hyphomicrobiales</taxon>
        <taxon>Brucellaceae</taxon>
        <taxon>Brucella/Ochrobactrum group</taxon>
        <taxon>Brucella</taxon>
    </lineage>
</organism>
<dbReference type="Proteomes" id="UP001158087">
    <property type="component" value="Unassembled WGS sequence"/>
</dbReference>
<name>A0AA42GXM8_9HYPH</name>
<gene>
    <name evidence="1" type="ORF">N7376_09905</name>
</gene>
<evidence type="ECO:0000313" key="1">
    <source>
        <dbReference type="EMBL" id="MDH0124304.1"/>
    </source>
</evidence>